<comment type="subcellular location">
    <subcellularLocation>
        <location evidence="1">Cell membrane</location>
        <topology evidence="1">Multi-pass membrane protein</topology>
    </subcellularLocation>
</comment>
<organism evidence="8 9">
    <name type="scientific">Aquitalea magnusonii</name>
    <dbReference type="NCBI Taxonomy" id="332411"/>
    <lineage>
        <taxon>Bacteria</taxon>
        <taxon>Pseudomonadati</taxon>
        <taxon>Pseudomonadota</taxon>
        <taxon>Betaproteobacteria</taxon>
        <taxon>Neisseriales</taxon>
        <taxon>Chromobacteriaceae</taxon>
        <taxon>Aquitalea</taxon>
    </lineage>
</organism>
<evidence type="ECO:0000256" key="5">
    <source>
        <dbReference type="ARBA" id="ARBA00022989"/>
    </source>
</evidence>
<dbReference type="PANTHER" id="PTHR43663:SF1">
    <property type="entry name" value="CHROMATE TRANSPORTER"/>
    <property type="match status" value="1"/>
</dbReference>
<protein>
    <submittedName>
        <fullName evidence="8">Chromate transporter</fullName>
    </submittedName>
</protein>
<feature type="transmembrane region" description="Helical" evidence="7">
    <location>
        <begin position="74"/>
        <end position="96"/>
    </location>
</feature>
<dbReference type="AlphaFoldDB" id="A0A318JG01"/>
<keyword evidence="4 7" id="KW-0812">Transmembrane</keyword>
<dbReference type="RefSeq" id="WP_059287456.1">
    <property type="nucleotide sequence ID" value="NZ_LNQU01000227.1"/>
</dbReference>
<evidence type="ECO:0000256" key="6">
    <source>
        <dbReference type="ARBA" id="ARBA00023136"/>
    </source>
</evidence>
<evidence type="ECO:0000256" key="2">
    <source>
        <dbReference type="ARBA" id="ARBA00005262"/>
    </source>
</evidence>
<dbReference type="Proteomes" id="UP000248395">
    <property type="component" value="Unassembled WGS sequence"/>
</dbReference>
<dbReference type="InterPro" id="IPR052518">
    <property type="entry name" value="CHR_Transporter"/>
</dbReference>
<dbReference type="InterPro" id="IPR003370">
    <property type="entry name" value="Chromate_transpt"/>
</dbReference>
<feature type="transmembrane region" description="Helical" evidence="7">
    <location>
        <begin position="47"/>
        <end position="67"/>
    </location>
</feature>
<evidence type="ECO:0000313" key="9">
    <source>
        <dbReference type="Proteomes" id="UP000248395"/>
    </source>
</evidence>
<proteinExistence type="inferred from homology"/>
<dbReference type="PANTHER" id="PTHR43663">
    <property type="entry name" value="CHROMATE TRANSPORT PROTEIN-RELATED"/>
    <property type="match status" value="1"/>
</dbReference>
<dbReference type="EMBL" id="QJKC01000008">
    <property type="protein sequence ID" value="PXX48088.1"/>
    <property type="molecule type" value="Genomic_DNA"/>
</dbReference>
<sequence length="174" mass="18607">MILLLLSLLGSFALFSLMAVGGAITLIPEMHHYVVESHHWMSGQEFAALFAIAQAAPGPNVLVVSLIGWKVAGLAGACVATVGMCGPSSLLCYYVARLWQRWHASPWRRAIERGLAPLTIGLVAGSAMLMSEAANQHWSGWLLCAASTVLAWRTRVNPLWLLAGGALLGFAGWI</sequence>
<evidence type="ECO:0000313" key="8">
    <source>
        <dbReference type="EMBL" id="PXX48088.1"/>
    </source>
</evidence>
<name>A0A318JG01_9NEIS</name>
<evidence type="ECO:0000256" key="7">
    <source>
        <dbReference type="SAM" id="Phobius"/>
    </source>
</evidence>
<reference evidence="8 9" key="1">
    <citation type="submission" date="2018-05" db="EMBL/GenBank/DDBJ databases">
        <title>Genomic Encyclopedia of Type Strains, Phase IV (KMG-IV): sequencing the most valuable type-strain genomes for metagenomic binning, comparative biology and taxonomic classification.</title>
        <authorList>
            <person name="Goeker M."/>
        </authorList>
    </citation>
    <scope>NUCLEOTIDE SEQUENCE [LARGE SCALE GENOMIC DNA]</scope>
    <source>
        <strain evidence="8 9">DSM 25134</strain>
    </source>
</reference>
<feature type="transmembrane region" description="Helical" evidence="7">
    <location>
        <begin position="156"/>
        <end position="173"/>
    </location>
</feature>
<keyword evidence="6 7" id="KW-0472">Membrane</keyword>
<comment type="caution">
    <text evidence="8">The sequence shown here is derived from an EMBL/GenBank/DDBJ whole genome shotgun (WGS) entry which is preliminary data.</text>
</comment>
<keyword evidence="9" id="KW-1185">Reference proteome</keyword>
<gene>
    <name evidence="8" type="ORF">DFR38_108180</name>
</gene>
<keyword evidence="3" id="KW-1003">Cell membrane</keyword>
<dbReference type="GO" id="GO:0015109">
    <property type="term" value="F:chromate transmembrane transporter activity"/>
    <property type="evidence" value="ECO:0007669"/>
    <property type="project" value="InterPro"/>
</dbReference>
<dbReference type="GO" id="GO:0005886">
    <property type="term" value="C:plasma membrane"/>
    <property type="evidence" value="ECO:0007669"/>
    <property type="project" value="UniProtKB-SubCell"/>
</dbReference>
<evidence type="ECO:0000256" key="1">
    <source>
        <dbReference type="ARBA" id="ARBA00004651"/>
    </source>
</evidence>
<keyword evidence="5 7" id="KW-1133">Transmembrane helix</keyword>
<feature type="transmembrane region" description="Helical" evidence="7">
    <location>
        <begin position="116"/>
        <end position="135"/>
    </location>
</feature>
<accession>A0A318JG01</accession>
<evidence type="ECO:0000256" key="4">
    <source>
        <dbReference type="ARBA" id="ARBA00022692"/>
    </source>
</evidence>
<comment type="similarity">
    <text evidence="2">Belongs to the chromate ion transporter (CHR) (TC 2.A.51) family.</text>
</comment>
<evidence type="ECO:0000256" key="3">
    <source>
        <dbReference type="ARBA" id="ARBA00022475"/>
    </source>
</evidence>
<dbReference type="Pfam" id="PF02417">
    <property type="entry name" value="Chromate_transp"/>
    <property type="match status" value="1"/>
</dbReference>